<evidence type="ECO:0000259" key="8">
    <source>
        <dbReference type="Pfam" id="PF03710"/>
    </source>
</evidence>
<comment type="function">
    <text evidence="7">Involved in the regulation of glutamine synthetase GlnA, a key enzyme in the process to assimilate ammonia. When cellular nitrogen levels are high, the C-terminal adenylyl transferase (AT) inactivates GlnA by covalent transfer of an adenylyl group from ATP to specific tyrosine residue of GlnA, thus reducing its activity. Conversely, when nitrogen levels are low, the N-terminal adenylyl removase (AR) activates GlnA by removing the adenylyl group by phosphorolysis, increasing its activity. The regulatory region of GlnE binds the signal transduction protein PII (GlnB) which indicates the nitrogen status of the cell.</text>
</comment>
<keyword evidence="6 7" id="KW-0511">Multifunctional enzyme</keyword>
<proteinExistence type="inferred from homology"/>
<dbReference type="SUPFAM" id="SSF81301">
    <property type="entry name" value="Nucleotidyltransferase"/>
    <property type="match status" value="2"/>
</dbReference>
<dbReference type="SUPFAM" id="SSF81593">
    <property type="entry name" value="Nucleotidyltransferase substrate binding subunit/domain"/>
    <property type="match status" value="2"/>
</dbReference>
<comment type="catalytic activity">
    <reaction evidence="7">
        <text>[glutamine synthetase]-L-tyrosine + ATP = [glutamine synthetase]-O(4)-(5'-adenylyl)-L-tyrosine + diphosphate</text>
        <dbReference type="Rhea" id="RHEA:18589"/>
        <dbReference type="Rhea" id="RHEA-COMP:10660"/>
        <dbReference type="Rhea" id="RHEA-COMP:10661"/>
        <dbReference type="ChEBI" id="CHEBI:30616"/>
        <dbReference type="ChEBI" id="CHEBI:33019"/>
        <dbReference type="ChEBI" id="CHEBI:46858"/>
        <dbReference type="ChEBI" id="CHEBI:83624"/>
        <dbReference type="EC" id="2.7.7.42"/>
    </reaction>
</comment>
<dbReference type="EC" id="2.7.7.89" evidence="7"/>
<dbReference type="FunFam" id="1.20.120.330:FF:000005">
    <property type="entry name" value="Bifunctional glutamine synthetase adenylyltransferase/adenylyl-removing enzyme"/>
    <property type="match status" value="1"/>
</dbReference>
<keyword evidence="5 7" id="KW-0460">Magnesium</keyword>
<evidence type="ECO:0000256" key="1">
    <source>
        <dbReference type="ARBA" id="ARBA00022679"/>
    </source>
</evidence>
<dbReference type="Proteomes" id="UP000214610">
    <property type="component" value="Unassembled WGS sequence"/>
</dbReference>
<keyword evidence="11" id="KW-1185">Reference proteome</keyword>
<dbReference type="CDD" id="cd05401">
    <property type="entry name" value="NT_GlnE_GlnD_like"/>
    <property type="match status" value="2"/>
</dbReference>
<feature type="domain" description="Glutamate-ammonia ligase adenylyltransferase repeated" evidence="8">
    <location>
        <begin position="563"/>
        <end position="804"/>
    </location>
</feature>
<dbReference type="GeneID" id="78361967"/>
<feature type="region of interest" description="Adenylyl transferase" evidence="7">
    <location>
        <begin position="451"/>
        <end position="949"/>
    </location>
</feature>
<dbReference type="Pfam" id="PF08335">
    <property type="entry name" value="GlnD_UR_UTase"/>
    <property type="match status" value="2"/>
</dbReference>
<dbReference type="EMBL" id="NHMP01000006">
    <property type="protein sequence ID" value="OXE46010.1"/>
    <property type="molecule type" value="Genomic_DNA"/>
</dbReference>
<evidence type="ECO:0000256" key="4">
    <source>
        <dbReference type="ARBA" id="ARBA00022840"/>
    </source>
</evidence>
<keyword evidence="3 7" id="KW-0547">Nucleotide-binding</keyword>
<comment type="cofactor">
    <cofactor evidence="7">
        <name>Mg(2+)</name>
        <dbReference type="ChEBI" id="CHEBI:18420"/>
    </cofactor>
</comment>
<name>A0A227KES6_9BURK</name>
<keyword evidence="1 7" id="KW-0808">Transferase</keyword>
<evidence type="ECO:0000256" key="6">
    <source>
        <dbReference type="ARBA" id="ARBA00023268"/>
    </source>
</evidence>
<dbReference type="PANTHER" id="PTHR30621">
    <property type="entry name" value="GLUTAMINE SYNTHETASE ADENYLYLTRANSFERASE"/>
    <property type="match status" value="1"/>
</dbReference>
<protein>
    <recommendedName>
        <fullName evidence="7">Bifunctional glutamine synthetase adenylyltransferase/adenylyl-removing enzyme</fullName>
    </recommendedName>
    <alternativeName>
        <fullName evidence="7">ATP:glutamine synthetase adenylyltransferase</fullName>
    </alternativeName>
    <alternativeName>
        <fullName evidence="7">ATase</fullName>
    </alternativeName>
    <domain>
        <recommendedName>
            <fullName evidence="7">Glutamine synthetase adenylyl-L-tyrosine phosphorylase</fullName>
            <ecNumber evidence="7">2.7.7.89</ecNumber>
        </recommendedName>
        <alternativeName>
            <fullName evidence="7">Adenylyl removase</fullName>
            <shortName evidence="7">AR</shortName>
            <shortName evidence="7">AT-N</shortName>
        </alternativeName>
    </domain>
    <domain>
        <recommendedName>
            <fullName evidence="7">Glutamine synthetase adenylyl transferase</fullName>
            <ecNumber evidence="7">2.7.7.42</ecNumber>
        </recommendedName>
        <alternativeName>
            <fullName evidence="7">Adenylyl transferase</fullName>
            <shortName evidence="7">AT</shortName>
            <shortName evidence="7">AT-C</shortName>
        </alternativeName>
    </domain>
</protein>
<dbReference type="GO" id="GO:0005829">
    <property type="term" value="C:cytosol"/>
    <property type="evidence" value="ECO:0007669"/>
    <property type="project" value="TreeGrafter"/>
</dbReference>
<evidence type="ECO:0000256" key="2">
    <source>
        <dbReference type="ARBA" id="ARBA00022695"/>
    </source>
</evidence>
<dbReference type="RefSeq" id="WP_066593945.1">
    <property type="nucleotide sequence ID" value="NZ_CAJTBZ010000013.1"/>
</dbReference>
<dbReference type="HAMAP" id="MF_00802">
    <property type="entry name" value="GlnE"/>
    <property type="match status" value="1"/>
</dbReference>
<feature type="domain" description="PII-uridylyltransferase/Glutamine-synthetase adenylyltransferase" evidence="9">
    <location>
        <begin position="826"/>
        <end position="914"/>
    </location>
</feature>
<dbReference type="NCBIfam" id="NF008292">
    <property type="entry name" value="PRK11072.1"/>
    <property type="match status" value="1"/>
</dbReference>
<accession>A0A227KES6</accession>
<organism evidence="10 11">
    <name type="scientific">Turicimonas muris</name>
    <dbReference type="NCBI Taxonomy" id="1796652"/>
    <lineage>
        <taxon>Bacteria</taxon>
        <taxon>Pseudomonadati</taxon>
        <taxon>Pseudomonadota</taxon>
        <taxon>Betaproteobacteria</taxon>
        <taxon>Burkholderiales</taxon>
        <taxon>Sutterellaceae</taxon>
        <taxon>Turicimonas</taxon>
    </lineage>
</organism>
<comment type="catalytic activity">
    <reaction evidence="7">
        <text>[glutamine synthetase]-O(4)-(5'-adenylyl)-L-tyrosine + phosphate = [glutamine synthetase]-L-tyrosine + ADP</text>
        <dbReference type="Rhea" id="RHEA:43716"/>
        <dbReference type="Rhea" id="RHEA-COMP:10660"/>
        <dbReference type="Rhea" id="RHEA-COMP:10661"/>
        <dbReference type="ChEBI" id="CHEBI:43474"/>
        <dbReference type="ChEBI" id="CHEBI:46858"/>
        <dbReference type="ChEBI" id="CHEBI:83624"/>
        <dbReference type="ChEBI" id="CHEBI:456216"/>
        <dbReference type="EC" id="2.7.7.89"/>
    </reaction>
</comment>
<dbReference type="Gene3D" id="1.20.120.1510">
    <property type="match status" value="1"/>
</dbReference>
<sequence>MPQSALWEPAVPAKNIPASNVGEYSSYFRNSLNAMFREEGEERNRFLQQLQEDRWTADRIREELDKAQDAESLGTVMRKLRRRIMMGLILRDITGSIEFAEVVQVMSDFAEAVIQKTVSVHAVELAERFGVPHSSLGVPQDLLVVGMGKLGGRELNVSSDIDLIFFYDEDGECKPTERFPKQRKILTNREFYERLSKKIILAISDITYDGFVFRVDMRLRPNGDSGPIVGSSEMLEEYLMTQGRDWERFAWSKGRIVSAPVFTSQEQFENQAKTLKDIVRPFVYRKYLDFGAISALTDLHAKIRAATKQKALTGLKNGTNVKLGRGGIREIEFIVQTFQVIRGGRNPKIRERSTLKALDVIAKEGLMEPAKVEQLKQAYVFLRNLEHAIQYVDDQQTQLLPDNSEQKAKIAAMMGFTPEVLEEQLKEANNFVADSFDAIFQTKSDETADPWPIGWERGDEASRPALVELLQMKGFFKPDEVASALLGLTRLRTFRMINPSAKERLIKLAKKVISNIDNFIAPNKNKISKEELIERFFNLFGAIAGRSTYVSLLSQYPQAMLKVGKVLGASKWATDYLIRHPILLDELLDERITYVDDYTPVDTTGYMDRTRDRLAQVDENDQETRMNLLRECHHARLFRLLIADLEGRFSVERLADHLSALADSTLEIAIEEAWKTVPGIFREIPKFGIVAYGKLGGKELGYASDLDLIFLYDDDHPDAEKIYIRFARRLMNWLTVTTSSGVLFDIDMRLRPNGESGMLVSSLDAYKKYERNEDGTGAWLWEHQALTRGRFSAGDVDIGREFEQFRKEILAKPRDPKETAEEVLKMRQRMRDGHPNTTSLFDVKHDQGGMVDIEFMVQYLVLAHASEHPELMNNFGNIKLLSMMEEAGLLPEGRGLEIGDAYRRYRKFQHEFRLNAPDSIPVRVEREEFEQEIALVKETWNYVFPSDIK</sequence>
<comment type="caution">
    <text evidence="10">The sequence shown here is derived from an EMBL/GenBank/DDBJ whole genome shotgun (WGS) entry which is preliminary data.</text>
</comment>
<dbReference type="Pfam" id="PF03710">
    <property type="entry name" value="GlnE"/>
    <property type="match status" value="2"/>
</dbReference>
<dbReference type="Gene3D" id="3.30.460.10">
    <property type="entry name" value="Beta Polymerase, domain 2"/>
    <property type="match status" value="2"/>
</dbReference>
<feature type="domain" description="PII-uridylyltransferase/Glutamine-synthetase adenylyltransferase" evidence="9">
    <location>
        <begin position="299"/>
        <end position="437"/>
    </location>
</feature>
<keyword evidence="2 7" id="KW-0548">Nucleotidyltransferase</keyword>
<dbReference type="GO" id="GO:0005524">
    <property type="term" value="F:ATP binding"/>
    <property type="evidence" value="ECO:0007669"/>
    <property type="project" value="UniProtKB-UniRule"/>
</dbReference>
<dbReference type="InterPro" id="IPR043519">
    <property type="entry name" value="NT_sf"/>
</dbReference>
<evidence type="ECO:0000256" key="7">
    <source>
        <dbReference type="HAMAP-Rule" id="MF_00802"/>
    </source>
</evidence>
<evidence type="ECO:0000259" key="9">
    <source>
        <dbReference type="Pfam" id="PF08335"/>
    </source>
</evidence>
<dbReference type="EC" id="2.7.7.42" evidence="7"/>
<dbReference type="AlphaFoldDB" id="A0A227KES6"/>
<dbReference type="GO" id="GO:0047388">
    <property type="term" value="F:[glutamine synthetase]-adenylyl-L-tyrosine phosphorylase activity"/>
    <property type="evidence" value="ECO:0007669"/>
    <property type="project" value="UniProtKB-EC"/>
</dbReference>
<dbReference type="InterPro" id="IPR005190">
    <property type="entry name" value="GlnE_rpt_dom"/>
</dbReference>
<feature type="region of interest" description="Adenylyl removase" evidence="7">
    <location>
        <begin position="1"/>
        <end position="444"/>
    </location>
</feature>
<comment type="similarity">
    <text evidence="7">Belongs to the GlnE family.</text>
</comment>
<evidence type="ECO:0000256" key="5">
    <source>
        <dbReference type="ARBA" id="ARBA00022842"/>
    </source>
</evidence>
<dbReference type="InterPro" id="IPR013546">
    <property type="entry name" value="PII_UdlTrfase/GS_AdlTrfase"/>
</dbReference>
<dbReference type="InterPro" id="IPR023057">
    <property type="entry name" value="GlnE"/>
</dbReference>
<evidence type="ECO:0000256" key="3">
    <source>
        <dbReference type="ARBA" id="ARBA00022741"/>
    </source>
</evidence>
<dbReference type="GO" id="GO:0000287">
    <property type="term" value="F:magnesium ion binding"/>
    <property type="evidence" value="ECO:0007669"/>
    <property type="project" value="UniProtKB-UniRule"/>
</dbReference>
<dbReference type="Gene3D" id="1.20.120.330">
    <property type="entry name" value="Nucleotidyltransferases domain 2"/>
    <property type="match status" value="2"/>
</dbReference>
<dbReference type="GO" id="GO:0000820">
    <property type="term" value="P:regulation of glutamine family amino acid metabolic process"/>
    <property type="evidence" value="ECO:0007669"/>
    <property type="project" value="UniProtKB-UniRule"/>
</dbReference>
<evidence type="ECO:0000313" key="11">
    <source>
        <dbReference type="Proteomes" id="UP000214610"/>
    </source>
</evidence>
<gene>
    <name evidence="7" type="primary">glnE</name>
    <name evidence="10" type="ORF">ADH67_09820</name>
</gene>
<reference evidence="11" key="1">
    <citation type="submission" date="2017-05" db="EMBL/GenBank/DDBJ databases">
        <title>Improved OligoMM genomes.</title>
        <authorList>
            <person name="Garzetti D."/>
        </authorList>
    </citation>
    <scope>NUCLEOTIDE SEQUENCE [LARGE SCALE GENOMIC DNA]</scope>
    <source>
        <strain evidence="11">YL45</strain>
    </source>
</reference>
<dbReference type="GO" id="GO:0008882">
    <property type="term" value="F:[glutamate-ammonia-ligase] adenylyltransferase activity"/>
    <property type="evidence" value="ECO:0007669"/>
    <property type="project" value="UniProtKB-UniRule"/>
</dbReference>
<keyword evidence="4 7" id="KW-0067">ATP-binding</keyword>
<feature type="domain" description="Glutamate-ammonia ligase adenylyltransferase repeated" evidence="8">
    <location>
        <begin position="46"/>
        <end position="258"/>
    </location>
</feature>
<evidence type="ECO:0000313" key="10">
    <source>
        <dbReference type="EMBL" id="OXE46010.1"/>
    </source>
</evidence>
<dbReference type="PANTHER" id="PTHR30621:SF0">
    <property type="entry name" value="BIFUNCTIONAL GLUTAMINE SYNTHETASE ADENYLYLTRANSFERASE_ADENYLYL-REMOVING ENZYME"/>
    <property type="match status" value="1"/>
</dbReference>